<dbReference type="Proteomes" id="UP000801428">
    <property type="component" value="Unassembled WGS sequence"/>
</dbReference>
<name>A0A9P4TMF0_CURKU</name>
<proteinExistence type="predicted"/>
<dbReference type="Gene3D" id="1.20.5.170">
    <property type="match status" value="1"/>
</dbReference>
<sequence length="162" mass="18392">MCGRAYYKDGRRYWSSCAPRLPQGDHGQMAFRKGLIPPEPRQAELFKNASPPRNSRKRGLASSNPELDVKRVKQDFESPQLESKPQAGPNTVSKEENAPMCVDNNRLKEKVHGLEEKVASLEVRIYALERQSRSHGEQMNSLKAQLVEAERKRIEVLKPGPK</sequence>
<dbReference type="AlphaFoldDB" id="A0A9P4TMF0"/>
<evidence type="ECO:0000313" key="4">
    <source>
        <dbReference type="Proteomes" id="UP000801428"/>
    </source>
</evidence>
<comment type="caution">
    <text evidence="3">The sequence shown here is derived from an EMBL/GenBank/DDBJ whole genome shotgun (WGS) entry which is preliminary data.</text>
</comment>
<protein>
    <submittedName>
        <fullName evidence="3">Uncharacterized protein</fullName>
    </submittedName>
</protein>
<feature type="compositionally biased region" description="Polar residues" evidence="2">
    <location>
        <begin position="80"/>
        <end position="92"/>
    </location>
</feature>
<keyword evidence="1" id="KW-0175">Coiled coil</keyword>
<organism evidence="3 4">
    <name type="scientific">Curvularia kusanoi</name>
    <name type="common">Cochliobolus kusanoi</name>
    <dbReference type="NCBI Taxonomy" id="90978"/>
    <lineage>
        <taxon>Eukaryota</taxon>
        <taxon>Fungi</taxon>
        <taxon>Dikarya</taxon>
        <taxon>Ascomycota</taxon>
        <taxon>Pezizomycotina</taxon>
        <taxon>Dothideomycetes</taxon>
        <taxon>Pleosporomycetidae</taxon>
        <taxon>Pleosporales</taxon>
        <taxon>Pleosporineae</taxon>
        <taxon>Pleosporaceae</taxon>
        <taxon>Curvularia</taxon>
    </lineage>
</organism>
<evidence type="ECO:0000256" key="2">
    <source>
        <dbReference type="SAM" id="MobiDB-lite"/>
    </source>
</evidence>
<gene>
    <name evidence="3" type="ORF">E8E13_009288</name>
</gene>
<dbReference type="EMBL" id="SWKU01000003">
    <property type="protein sequence ID" value="KAF3008687.1"/>
    <property type="molecule type" value="Genomic_DNA"/>
</dbReference>
<feature type="region of interest" description="Disordered" evidence="2">
    <location>
        <begin position="45"/>
        <end position="101"/>
    </location>
</feature>
<evidence type="ECO:0000313" key="3">
    <source>
        <dbReference type="EMBL" id="KAF3008687.1"/>
    </source>
</evidence>
<evidence type="ECO:0000256" key="1">
    <source>
        <dbReference type="SAM" id="Coils"/>
    </source>
</evidence>
<keyword evidence="4" id="KW-1185">Reference proteome</keyword>
<reference evidence="3" key="1">
    <citation type="submission" date="2019-04" db="EMBL/GenBank/DDBJ databases">
        <title>Sequencing of skin fungus with MAO and IRED activity.</title>
        <authorList>
            <person name="Marsaioli A.J."/>
            <person name="Bonatto J.M.C."/>
            <person name="Reis Junior O."/>
        </authorList>
    </citation>
    <scope>NUCLEOTIDE SEQUENCE</scope>
    <source>
        <strain evidence="3">30M1</strain>
    </source>
</reference>
<feature type="coiled-coil region" evidence="1">
    <location>
        <begin position="104"/>
        <end position="152"/>
    </location>
</feature>
<feature type="compositionally biased region" description="Basic and acidic residues" evidence="2">
    <location>
        <begin position="67"/>
        <end position="76"/>
    </location>
</feature>
<accession>A0A9P4TMF0</accession>